<accession>A0A7C4XL22</accession>
<evidence type="ECO:0000256" key="1">
    <source>
        <dbReference type="SAM" id="SignalP"/>
    </source>
</evidence>
<protein>
    <submittedName>
        <fullName evidence="2">Uncharacterized protein</fullName>
    </submittedName>
</protein>
<proteinExistence type="predicted"/>
<comment type="caution">
    <text evidence="2">The sequence shown here is derived from an EMBL/GenBank/DDBJ whole genome shotgun (WGS) entry which is preliminary data.</text>
</comment>
<feature type="signal peptide" evidence="1">
    <location>
        <begin position="1"/>
        <end position="20"/>
    </location>
</feature>
<dbReference type="AlphaFoldDB" id="A0A7C4XL22"/>
<keyword evidence="1" id="KW-0732">Signal</keyword>
<evidence type="ECO:0000313" key="2">
    <source>
        <dbReference type="EMBL" id="HGV97797.1"/>
    </source>
</evidence>
<feature type="chain" id="PRO_5027901188" evidence="1">
    <location>
        <begin position="21"/>
        <end position="187"/>
    </location>
</feature>
<dbReference type="EMBL" id="DTGZ01000105">
    <property type="protein sequence ID" value="HGV97797.1"/>
    <property type="molecule type" value="Genomic_DNA"/>
</dbReference>
<organism evidence="2">
    <name type="scientific">candidate division WOR-3 bacterium</name>
    <dbReference type="NCBI Taxonomy" id="2052148"/>
    <lineage>
        <taxon>Bacteria</taxon>
        <taxon>Bacteria division WOR-3</taxon>
    </lineage>
</organism>
<reference evidence="2" key="1">
    <citation type="journal article" date="2020" name="mSystems">
        <title>Genome- and Community-Level Interaction Insights into Carbon Utilization and Element Cycling Functions of Hydrothermarchaeota in Hydrothermal Sediment.</title>
        <authorList>
            <person name="Zhou Z."/>
            <person name="Liu Y."/>
            <person name="Xu W."/>
            <person name="Pan J."/>
            <person name="Luo Z.H."/>
            <person name="Li M."/>
        </authorList>
    </citation>
    <scope>NUCLEOTIDE SEQUENCE [LARGE SCALE GENOMIC DNA]</scope>
    <source>
        <strain evidence="2">SpSt-774</strain>
    </source>
</reference>
<name>A0A7C4XL22_UNCW3</name>
<sequence length="187" mass="20529">MKIICTALVMTGLLAAGNWAVNGDFEDSLDHGWMKTTGGYNITIDRAPGYDPDPDYELRAEKGGGNGYARVYQIVDIPAINDFSFYVNAKLYAYDNNADTLTYGATAVIVGYLSASGLLLGETRICQFTTPCPWQNTPTCHLIFVDDSLWHSHSFNLNNELGNLPGVNPTDVKKIEIAFYDTTAHTC</sequence>
<gene>
    <name evidence="2" type="ORF">ENV60_05830</name>
</gene>